<gene>
    <name evidence="1" type="ORF">L6164_029933</name>
</gene>
<proteinExistence type="predicted"/>
<keyword evidence="2" id="KW-1185">Reference proteome</keyword>
<dbReference type="EMBL" id="CM039437">
    <property type="protein sequence ID" value="KAI4306676.1"/>
    <property type="molecule type" value="Genomic_DNA"/>
</dbReference>
<name>A0ACB9LB54_BAUVA</name>
<reference evidence="1 2" key="1">
    <citation type="journal article" date="2022" name="DNA Res.">
        <title>Chromosomal-level genome assembly of the orchid tree Bauhinia variegata (Leguminosae; Cercidoideae) supports the allotetraploid origin hypothesis of Bauhinia.</title>
        <authorList>
            <person name="Zhong Y."/>
            <person name="Chen Y."/>
            <person name="Zheng D."/>
            <person name="Pang J."/>
            <person name="Liu Y."/>
            <person name="Luo S."/>
            <person name="Meng S."/>
            <person name="Qian L."/>
            <person name="Wei D."/>
            <person name="Dai S."/>
            <person name="Zhou R."/>
        </authorList>
    </citation>
    <scope>NUCLEOTIDE SEQUENCE [LARGE SCALE GENOMIC DNA]</scope>
    <source>
        <strain evidence="1">BV-YZ2020</strain>
    </source>
</reference>
<accession>A0ACB9LB54</accession>
<dbReference type="Proteomes" id="UP000828941">
    <property type="component" value="Chromosome 12"/>
</dbReference>
<evidence type="ECO:0000313" key="2">
    <source>
        <dbReference type="Proteomes" id="UP000828941"/>
    </source>
</evidence>
<sequence>MHDLIRDMGREIIRLSSPIEPGKRSRLWFHEDILEVLTHNMGTENIEGIKLDSPKQVEVQWSGTAFTKMKNLRILIIRNAIFSIGPTYLPNNLSLPSSYIQLDKPFKEFQILTQINFKGYGFRHSKRSTS</sequence>
<evidence type="ECO:0000313" key="1">
    <source>
        <dbReference type="EMBL" id="KAI4306676.1"/>
    </source>
</evidence>
<organism evidence="1 2">
    <name type="scientific">Bauhinia variegata</name>
    <name type="common">Purple orchid tree</name>
    <name type="synonym">Phanera variegata</name>
    <dbReference type="NCBI Taxonomy" id="167791"/>
    <lineage>
        <taxon>Eukaryota</taxon>
        <taxon>Viridiplantae</taxon>
        <taxon>Streptophyta</taxon>
        <taxon>Embryophyta</taxon>
        <taxon>Tracheophyta</taxon>
        <taxon>Spermatophyta</taxon>
        <taxon>Magnoliopsida</taxon>
        <taxon>eudicotyledons</taxon>
        <taxon>Gunneridae</taxon>
        <taxon>Pentapetalae</taxon>
        <taxon>rosids</taxon>
        <taxon>fabids</taxon>
        <taxon>Fabales</taxon>
        <taxon>Fabaceae</taxon>
        <taxon>Cercidoideae</taxon>
        <taxon>Cercideae</taxon>
        <taxon>Bauhiniinae</taxon>
        <taxon>Bauhinia</taxon>
    </lineage>
</organism>
<protein>
    <submittedName>
        <fullName evidence="1">Uncharacterized protein</fullName>
    </submittedName>
</protein>
<comment type="caution">
    <text evidence="1">The sequence shown here is derived from an EMBL/GenBank/DDBJ whole genome shotgun (WGS) entry which is preliminary data.</text>
</comment>